<dbReference type="RefSeq" id="WP_117181240.1">
    <property type="nucleotide sequence ID" value="NZ_JAOXMH010000012.1"/>
</dbReference>
<sequence length="84" mass="9007">MKLLLALFLGCLGSVAIADEQTTQTAQVTVEPYGYSQNLDIAHVVAMTQVPDACDVAPVQMTYDDSKGSRHTIEYLIIGTGCTN</sequence>
<proteinExistence type="predicted"/>
<dbReference type="Pfam" id="PF10976">
    <property type="entry name" value="DUF2790"/>
    <property type="match status" value="1"/>
</dbReference>
<feature type="chain" id="PRO_5046979636" evidence="1">
    <location>
        <begin position="19"/>
        <end position="84"/>
    </location>
</feature>
<organism evidence="2 3">
    <name type="scientific">Pseudomonas capsici</name>
    <dbReference type="NCBI Taxonomy" id="2810614"/>
    <lineage>
        <taxon>Bacteria</taxon>
        <taxon>Pseudomonadati</taxon>
        <taxon>Pseudomonadota</taxon>
        <taxon>Gammaproteobacteria</taxon>
        <taxon>Pseudomonadales</taxon>
        <taxon>Pseudomonadaceae</taxon>
        <taxon>Pseudomonas</taxon>
    </lineage>
</organism>
<keyword evidence="3" id="KW-1185">Reference proteome</keyword>
<feature type="signal peptide" evidence="1">
    <location>
        <begin position="1"/>
        <end position="18"/>
    </location>
</feature>
<reference evidence="2 3" key="1">
    <citation type="submission" date="2022-10" db="EMBL/GenBank/DDBJ databases">
        <title>Characterization of Pseudomonas capsici strains from pepper and tomato in Georgia.</title>
        <authorList>
            <person name="Zhao M."/>
            <person name="Dutta B."/>
        </authorList>
    </citation>
    <scope>NUCLEOTIDE SEQUENCE [LARGE SCALE GENOMIC DNA]</scope>
    <source>
        <strain evidence="2 3">Pc20-5</strain>
    </source>
</reference>
<dbReference type="InterPro" id="IPR021245">
    <property type="entry name" value="DUF2790"/>
</dbReference>
<evidence type="ECO:0000313" key="2">
    <source>
        <dbReference type="EMBL" id="MCV4375713.1"/>
    </source>
</evidence>
<evidence type="ECO:0000256" key="1">
    <source>
        <dbReference type="SAM" id="SignalP"/>
    </source>
</evidence>
<keyword evidence="1" id="KW-0732">Signal</keyword>
<gene>
    <name evidence="2" type="ORF">OH718_03785</name>
</gene>
<dbReference type="Gene3D" id="2.30.140.50">
    <property type="entry name" value="Protein of unknown function DUF2790"/>
    <property type="match status" value="1"/>
</dbReference>
<evidence type="ECO:0000313" key="3">
    <source>
        <dbReference type="Proteomes" id="UP001207294"/>
    </source>
</evidence>
<name>A0ABT3BS96_9PSED</name>
<protein>
    <submittedName>
        <fullName evidence="2">DUF2790 domain-containing protein</fullName>
    </submittedName>
</protein>
<dbReference type="Proteomes" id="UP001207294">
    <property type="component" value="Unassembled WGS sequence"/>
</dbReference>
<accession>A0ABT3BS96</accession>
<dbReference type="EMBL" id="JAOXML010000002">
    <property type="protein sequence ID" value="MCV4375713.1"/>
    <property type="molecule type" value="Genomic_DNA"/>
</dbReference>
<comment type="caution">
    <text evidence="2">The sequence shown here is derived from an EMBL/GenBank/DDBJ whole genome shotgun (WGS) entry which is preliminary data.</text>
</comment>